<evidence type="ECO:0000256" key="10">
    <source>
        <dbReference type="ARBA" id="ARBA00047905"/>
    </source>
</evidence>
<comment type="catalytic activity">
    <reaction evidence="9">
        <text>a D-hexose + ATP = a D-hexose 6-phosphate + ADP + H(+)</text>
        <dbReference type="Rhea" id="RHEA:22740"/>
        <dbReference type="ChEBI" id="CHEBI:4194"/>
        <dbReference type="ChEBI" id="CHEBI:15378"/>
        <dbReference type="ChEBI" id="CHEBI:30616"/>
        <dbReference type="ChEBI" id="CHEBI:229467"/>
        <dbReference type="ChEBI" id="CHEBI:456216"/>
        <dbReference type="EC" id="2.7.1.1"/>
    </reaction>
    <physiologicalReaction direction="left-to-right" evidence="9">
        <dbReference type="Rhea" id="RHEA:22741"/>
    </physiologicalReaction>
</comment>
<proteinExistence type="inferred from homology"/>
<comment type="function">
    <text evidence="13">Catalyzes the phosphorylation of various hexoses to hexose 6-phosphate.</text>
</comment>
<evidence type="ECO:0000256" key="5">
    <source>
        <dbReference type="ARBA" id="ARBA00022741"/>
    </source>
</evidence>
<evidence type="ECO:0000259" key="15">
    <source>
        <dbReference type="Pfam" id="PF00349"/>
    </source>
</evidence>
<dbReference type="PANTHER" id="PTHR19443:SF16">
    <property type="entry name" value="HEXOKINASE TYPE 1-RELATED"/>
    <property type="match status" value="1"/>
</dbReference>
<dbReference type="GO" id="GO:0004340">
    <property type="term" value="F:glucokinase activity"/>
    <property type="evidence" value="ECO:0007669"/>
    <property type="project" value="TreeGrafter"/>
</dbReference>
<dbReference type="InterPro" id="IPR001312">
    <property type="entry name" value="Hexokinase"/>
</dbReference>
<evidence type="ECO:0000256" key="12">
    <source>
        <dbReference type="ARBA" id="ARBA00050361"/>
    </source>
</evidence>
<dbReference type="Gene3D" id="3.40.367.20">
    <property type="match status" value="1"/>
</dbReference>
<evidence type="ECO:0000256" key="13">
    <source>
        <dbReference type="ARBA" id="ARBA00059457"/>
    </source>
</evidence>
<name>A0A0D8XXE8_DICVI</name>
<comment type="catalytic activity">
    <reaction evidence="10">
        <text>D-fructose + ATP = D-fructose 6-phosphate + ADP + H(+)</text>
        <dbReference type="Rhea" id="RHEA:16125"/>
        <dbReference type="ChEBI" id="CHEBI:15378"/>
        <dbReference type="ChEBI" id="CHEBI:30616"/>
        <dbReference type="ChEBI" id="CHEBI:37721"/>
        <dbReference type="ChEBI" id="CHEBI:61527"/>
        <dbReference type="ChEBI" id="CHEBI:456216"/>
        <dbReference type="EC" id="2.7.1.1"/>
    </reaction>
    <physiologicalReaction direction="left-to-right" evidence="10">
        <dbReference type="Rhea" id="RHEA:16126"/>
    </physiologicalReaction>
</comment>
<comment type="catalytic activity">
    <reaction evidence="11">
        <text>D-glucose + ATP = D-glucose 6-phosphate + ADP + H(+)</text>
        <dbReference type="Rhea" id="RHEA:17825"/>
        <dbReference type="ChEBI" id="CHEBI:4167"/>
        <dbReference type="ChEBI" id="CHEBI:15378"/>
        <dbReference type="ChEBI" id="CHEBI:30616"/>
        <dbReference type="ChEBI" id="CHEBI:61548"/>
        <dbReference type="ChEBI" id="CHEBI:456216"/>
        <dbReference type="EC" id="2.7.1.1"/>
    </reaction>
    <physiologicalReaction direction="left-to-right" evidence="11">
        <dbReference type="Rhea" id="RHEA:17826"/>
    </physiologicalReaction>
</comment>
<dbReference type="STRING" id="29172.A0A0D8XXE8"/>
<dbReference type="InterPro" id="IPR022673">
    <property type="entry name" value="Hexokinase_C"/>
</dbReference>
<dbReference type="GO" id="GO:0001678">
    <property type="term" value="P:intracellular glucose homeostasis"/>
    <property type="evidence" value="ECO:0007669"/>
    <property type="project" value="InterPro"/>
</dbReference>
<dbReference type="OrthoDB" id="419537at2759"/>
<evidence type="ECO:0000256" key="6">
    <source>
        <dbReference type="ARBA" id="ARBA00022777"/>
    </source>
</evidence>
<dbReference type="Pfam" id="PF03727">
    <property type="entry name" value="Hexokinase_2"/>
    <property type="match status" value="1"/>
</dbReference>
<dbReference type="FunFam" id="3.30.420.40:FF:000095">
    <property type="entry name" value="Phosphotransferase"/>
    <property type="match status" value="1"/>
</dbReference>
<comment type="similarity">
    <text evidence="3 14">Belongs to the hexokinase family.</text>
</comment>
<dbReference type="InterPro" id="IPR022672">
    <property type="entry name" value="Hexokinase_N"/>
</dbReference>
<dbReference type="GO" id="GO:0005536">
    <property type="term" value="F:D-glucose binding"/>
    <property type="evidence" value="ECO:0007669"/>
    <property type="project" value="InterPro"/>
</dbReference>
<reference evidence="18" key="2">
    <citation type="journal article" date="2016" name="Sci. Rep.">
        <title>Dictyocaulus viviparus genome, variome and transcriptome elucidate lungworm biology and support future intervention.</title>
        <authorList>
            <person name="McNulty S.N."/>
            <person name="Strube C."/>
            <person name="Rosa B.A."/>
            <person name="Martin J.C."/>
            <person name="Tyagi R."/>
            <person name="Choi Y.J."/>
            <person name="Wang Q."/>
            <person name="Hallsworth Pepin K."/>
            <person name="Zhang X."/>
            <person name="Ozersky P."/>
            <person name="Wilson R.K."/>
            <person name="Sternberg P.W."/>
            <person name="Gasser R.B."/>
            <person name="Mitreva M."/>
        </authorList>
    </citation>
    <scope>NUCLEOTIDE SEQUENCE [LARGE SCALE GENOMIC DNA]</scope>
    <source>
        <strain evidence="18">HannoverDv2000</strain>
    </source>
</reference>
<feature type="domain" description="Hexokinase C-terminal" evidence="16">
    <location>
        <begin position="255"/>
        <end position="495"/>
    </location>
</feature>
<feature type="domain" description="Hexokinase N-terminal" evidence="15">
    <location>
        <begin position="53"/>
        <end position="248"/>
    </location>
</feature>
<dbReference type="GO" id="GO:0006006">
    <property type="term" value="P:glucose metabolic process"/>
    <property type="evidence" value="ECO:0007669"/>
    <property type="project" value="TreeGrafter"/>
</dbReference>
<accession>A0A0D8XXE8</accession>
<dbReference type="UniPathway" id="UPA00242"/>
<dbReference type="PROSITE" id="PS00378">
    <property type="entry name" value="HEXOKINASE_1"/>
    <property type="match status" value="1"/>
</dbReference>
<dbReference type="Proteomes" id="UP000053766">
    <property type="component" value="Unassembled WGS sequence"/>
</dbReference>
<dbReference type="PANTHER" id="PTHR19443">
    <property type="entry name" value="HEXOKINASE"/>
    <property type="match status" value="1"/>
</dbReference>
<keyword evidence="7 14" id="KW-0067">ATP-binding</keyword>
<gene>
    <name evidence="17" type="ORF">DICVIV_05484</name>
</gene>
<comment type="pathway">
    <text evidence="2">Carbohydrate metabolism; hexose metabolism.</text>
</comment>
<dbReference type="GO" id="GO:0005739">
    <property type="term" value="C:mitochondrion"/>
    <property type="evidence" value="ECO:0007669"/>
    <property type="project" value="TreeGrafter"/>
</dbReference>
<protein>
    <recommendedName>
        <fullName evidence="14">Phosphotransferase</fullName>
        <ecNumber evidence="14">2.7.1.-</ecNumber>
    </recommendedName>
</protein>
<evidence type="ECO:0000256" key="14">
    <source>
        <dbReference type="RuleBase" id="RU362007"/>
    </source>
</evidence>
<dbReference type="Pfam" id="PF00349">
    <property type="entry name" value="Hexokinase_1"/>
    <property type="match status" value="1"/>
</dbReference>
<evidence type="ECO:0000256" key="8">
    <source>
        <dbReference type="ARBA" id="ARBA00023152"/>
    </source>
</evidence>
<evidence type="ECO:0000256" key="9">
    <source>
        <dbReference type="ARBA" id="ARBA00044613"/>
    </source>
</evidence>
<sequence>MRPHGSVALTTTSGSAPSLLINIYKSIINFLISSFISEGSRAITNMDRVNKAVEEACRCLKLSDDQLKKVMQALKTGMEQGLKKGTPPGVGLKMIPSYVRATPNGTETGDFLALDLGGTNFRVLLIRLKGSEAEMKGKIYEIPVSIQRGTGEKLFDHIAECIALFTTEQFGSNKRKLPLGFTFSFPLKQDGLTRAKLIQWTKGFNASGCVGEDVVQLLRKACKKRADIDIDVVAVLNDTVGTLMACAFKENTCHIGVIVGTGTNACYLEKLEKVQKMKGEWENDGLPDEIIINMEWGGFGDDGAISFIYNEYDSVVDKLSINPGKQIFEKMISGMYMGELVRIVVEGLAKKGVMFNGSTAGISKQGCFTTAHVSTVEAEAATDGRANSYPKTREILRGIGINSISDDDCMHVAYICAAVSSRAAYLCAAAIAQVLNHIKRPFVTVGVDGSVYRFHPTFQHLLDQKISALVDNQIKYQLMLSKDGSGVGAAVVAAVATRIHKSQSGTDEED</sequence>
<dbReference type="GO" id="GO:0019158">
    <property type="term" value="F:mannokinase activity"/>
    <property type="evidence" value="ECO:0007669"/>
    <property type="project" value="RHEA"/>
</dbReference>
<evidence type="ECO:0000313" key="17">
    <source>
        <dbReference type="EMBL" id="KJH48439.1"/>
    </source>
</evidence>
<dbReference type="UniPathway" id="UPA00109">
    <property type="reaction ID" value="UER00180"/>
</dbReference>
<evidence type="ECO:0000256" key="7">
    <source>
        <dbReference type="ARBA" id="ARBA00022840"/>
    </source>
</evidence>
<keyword evidence="5 14" id="KW-0547">Nucleotide-binding</keyword>
<dbReference type="GO" id="GO:0005829">
    <property type="term" value="C:cytosol"/>
    <property type="evidence" value="ECO:0007669"/>
    <property type="project" value="TreeGrafter"/>
</dbReference>
<evidence type="ECO:0000259" key="16">
    <source>
        <dbReference type="Pfam" id="PF03727"/>
    </source>
</evidence>
<dbReference type="PRINTS" id="PR00475">
    <property type="entry name" value="HEXOKINASE"/>
</dbReference>
<keyword evidence="8 14" id="KW-0324">Glycolysis</keyword>
<dbReference type="SUPFAM" id="SSF53067">
    <property type="entry name" value="Actin-like ATPase domain"/>
    <property type="match status" value="2"/>
</dbReference>
<dbReference type="CDD" id="cd24019">
    <property type="entry name" value="ASKHA_NBD_HK_meta"/>
    <property type="match status" value="1"/>
</dbReference>
<dbReference type="InterPro" id="IPR019807">
    <property type="entry name" value="Hexokinase_BS"/>
</dbReference>
<dbReference type="FunFam" id="3.40.367.20:FF:000005">
    <property type="entry name" value="Phosphotransferase"/>
    <property type="match status" value="1"/>
</dbReference>
<evidence type="ECO:0000256" key="3">
    <source>
        <dbReference type="ARBA" id="ARBA00009225"/>
    </source>
</evidence>
<keyword evidence="4 14" id="KW-0808">Transferase</keyword>
<dbReference type="AlphaFoldDB" id="A0A0D8XXE8"/>
<keyword evidence="18" id="KW-1185">Reference proteome</keyword>
<evidence type="ECO:0000313" key="18">
    <source>
        <dbReference type="Proteomes" id="UP000053766"/>
    </source>
</evidence>
<dbReference type="GO" id="GO:0006096">
    <property type="term" value="P:glycolytic process"/>
    <property type="evidence" value="ECO:0007669"/>
    <property type="project" value="UniProtKB-UniPathway"/>
</dbReference>
<dbReference type="GO" id="GO:0008865">
    <property type="term" value="F:fructokinase activity"/>
    <property type="evidence" value="ECO:0007669"/>
    <property type="project" value="TreeGrafter"/>
</dbReference>
<comment type="catalytic activity">
    <reaction evidence="12">
        <text>D-mannose + ATP = D-mannose 6-phosphate + ADP + H(+)</text>
        <dbReference type="Rhea" id="RHEA:11028"/>
        <dbReference type="ChEBI" id="CHEBI:4208"/>
        <dbReference type="ChEBI" id="CHEBI:15378"/>
        <dbReference type="ChEBI" id="CHEBI:30616"/>
        <dbReference type="ChEBI" id="CHEBI:58735"/>
        <dbReference type="ChEBI" id="CHEBI:456216"/>
        <dbReference type="EC" id="2.7.1.1"/>
    </reaction>
    <physiologicalReaction direction="left-to-right" evidence="12">
        <dbReference type="Rhea" id="RHEA:11029"/>
    </physiologicalReaction>
</comment>
<dbReference type="InterPro" id="IPR043129">
    <property type="entry name" value="ATPase_NBD"/>
</dbReference>
<evidence type="ECO:0000256" key="4">
    <source>
        <dbReference type="ARBA" id="ARBA00022679"/>
    </source>
</evidence>
<comment type="pathway">
    <text evidence="1">Carbohydrate degradation; glycolysis; D-glyceraldehyde 3-phosphate and glycerone phosphate from D-glucose: step 1/4.</text>
</comment>
<organism evidence="17 18">
    <name type="scientific">Dictyocaulus viviparus</name>
    <name type="common">Bovine lungworm</name>
    <dbReference type="NCBI Taxonomy" id="29172"/>
    <lineage>
        <taxon>Eukaryota</taxon>
        <taxon>Metazoa</taxon>
        <taxon>Ecdysozoa</taxon>
        <taxon>Nematoda</taxon>
        <taxon>Chromadorea</taxon>
        <taxon>Rhabditida</taxon>
        <taxon>Rhabditina</taxon>
        <taxon>Rhabditomorpha</taxon>
        <taxon>Strongyloidea</taxon>
        <taxon>Metastrongylidae</taxon>
        <taxon>Dictyocaulus</taxon>
    </lineage>
</organism>
<dbReference type="EC" id="2.7.1.-" evidence="14"/>
<evidence type="ECO:0000256" key="11">
    <source>
        <dbReference type="ARBA" id="ARBA00048160"/>
    </source>
</evidence>
<dbReference type="GO" id="GO:0005524">
    <property type="term" value="F:ATP binding"/>
    <property type="evidence" value="ECO:0007669"/>
    <property type="project" value="UniProtKB-UniRule"/>
</dbReference>
<dbReference type="Gene3D" id="3.30.420.40">
    <property type="match status" value="1"/>
</dbReference>
<keyword evidence="6 14" id="KW-0418">Kinase</keyword>
<evidence type="ECO:0000256" key="1">
    <source>
        <dbReference type="ARBA" id="ARBA00004888"/>
    </source>
</evidence>
<evidence type="ECO:0000256" key="2">
    <source>
        <dbReference type="ARBA" id="ARBA00005028"/>
    </source>
</evidence>
<dbReference type="EMBL" id="KN716268">
    <property type="protein sequence ID" value="KJH48439.1"/>
    <property type="molecule type" value="Genomic_DNA"/>
</dbReference>
<reference evidence="17 18" key="1">
    <citation type="submission" date="2013-11" db="EMBL/GenBank/DDBJ databases">
        <title>Draft genome of the bovine lungworm Dictyocaulus viviparus.</title>
        <authorList>
            <person name="Mitreva M."/>
        </authorList>
    </citation>
    <scope>NUCLEOTIDE SEQUENCE [LARGE SCALE GENOMIC DNA]</scope>
    <source>
        <strain evidence="17 18">HannoverDv2000</strain>
    </source>
</reference>
<dbReference type="PROSITE" id="PS51748">
    <property type="entry name" value="HEXOKINASE_2"/>
    <property type="match status" value="1"/>
</dbReference>